<keyword evidence="1 2" id="KW-0436">Ligase</keyword>
<comment type="catalytic activity">
    <reaction evidence="1">
        <text>L-glutamyl-tRNA(Gln) + L-glutamine + ATP + H2O = L-glutaminyl-tRNA(Gln) + L-glutamate + ADP + phosphate + H(+)</text>
        <dbReference type="Rhea" id="RHEA:17521"/>
        <dbReference type="Rhea" id="RHEA-COMP:9681"/>
        <dbReference type="Rhea" id="RHEA-COMP:9684"/>
        <dbReference type="ChEBI" id="CHEBI:15377"/>
        <dbReference type="ChEBI" id="CHEBI:15378"/>
        <dbReference type="ChEBI" id="CHEBI:29985"/>
        <dbReference type="ChEBI" id="CHEBI:30616"/>
        <dbReference type="ChEBI" id="CHEBI:43474"/>
        <dbReference type="ChEBI" id="CHEBI:58359"/>
        <dbReference type="ChEBI" id="CHEBI:78520"/>
        <dbReference type="ChEBI" id="CHEBI:78521"/>
        <dbReference type="ChEBI" id="CHEBI:456216"/>
    </reaction>
</comment>
<dbReference type="SUPFAM" id="SSF141000">
    <property type="entry name" value="Glu-tRNAGln amidotransferase C subunit"/>
    <property type="match status" value="1"/>
</dbReference>
<evidence type="ECO:0000313" key="2">
    <source>
        <dbReference type="EMBL" id="CAI8785436.1"/>
    </source>
</evidence>
<keyword evidence="1" id="KW-0648">Protein biosynthesis</keyword>
<protein>
    <recommendedName>
        <fullName evidence="1">Aspartyl/glutamyl-tRNA(Asn/Gln) amidotransferase subunit C</fullName>
        <shortName evidence="1">Asp/Glu-ADT subunit C</shortName>
        <ecNumber evidence="1">6.3.5.-</ecNumber>
    </recommendedName>
</protein>
<organism evidence="2 3">
    <name type="scientific">Methylococcus capsulatus</name>
    <dbReference type="NCBI Taxonomy" id="414"/>
    <lineage>
        <taxon>Bacteria</taxon>
        <taxon>Pseudomonadati</taxon>
        <taxon>Pseudomonadota</taxon>
        <taxon>Gammaproteobacteria</taxon>
        <taxon>Methylococcales</taxon>
        <taxon>Methylococcaceae</taxon>
        <taxon>Methylococcus</taxon>
    </lineage>
</organism>
<dbReference type="GO" id="GO:0006412">
    <property type="term" value="P:translation"/>
    <property type="evidence" value="ECO:0007669"/>
    <property type="project" value="UniProtKB-UniRule"/>
</dbReference>
<evidence type="ECO:0000313" key="3">
    <source>
        <dbReference type="Proteomes" id="UP001158598"/>
    </source>
</evidence>
<comment type="function">
    <text evidence="1">Allows the formation of correctly charged Asn-tRNA(Asn) or Gln-tRNA(Gln) through the transamidation of misacylated Asp-tRNA(Asn) or Glu-tRNA(Gln) in organisms which lack either or both of asparaginyl-tRNA or glutaminyl-tRNA synthetases. The reaction takes place in the presence of glutamine and ATP through an activated phospho-Asp-tRNA(Asn) or phospho-Glu-tRNA(Gln).</text>
</comment>
<reference evidence="2" key="1">
    <citation type="submission" date="2023-03" db="EMBL/GenBank/DDBJ databases">
        <authorList>
            <person name="Pearce D."/>
        </authorList>
    </citation>
    <scope>NUCLEOTIDE SEQUENCE</scope>
    <source>
        <strain evidence="2">Mc</strain>
    </source>
</reference>
<dbReference type="HAMAP" id="MF_00122">
    <property type="entry name" value="GatC"/>
    <property type="match status" value="1"/>
</dbReference>
<dbReference type="AlphaFoldDB" id="A0AA35UZ35"/>
<dbReference type="EC" id="6.3.5.-" evidence="1"/>
<sequence>MDHIVHQQDTLMSLSAAEVNKIAWLARLAIDDDKVEAYAHDLSQILGFVEQLGSVDTGRVAPMAHPLDEAQRLRPDDVTETDQRALFQAHAPLVEAGLYLVPKVIE</sequence>
<dbReference type="GO" id="GO:0050567">
    <property type="term" value="F:glutaminyl-tRNA synthase (glutamine-hydrolyzing) activity"/>
    <property type="evidence" value="ECO:0007669"/>
    <property type="project" value="UniProtKB-UniRule"/>
</dbReference>
<dbReference type="Proteomes" id="UP001158598">
    <property type="component" value="Chromosome"/>
</dbReference>
<dbReference type="GO" id="GO:0006450">
    <property type="term" value="P:regulation of translational fidelity"/>
    <property type="evidence" value="ECO:0007669"/>
    <property type="project" value="InterPro"/>
</dbReference>
<keyword evidence="1" id="KW-0547">Nucleotide-binding</keyword>
<dbReference type="GO" id="GO:0070681">
    <property type="term" value="P:glutaminyl-tRNAGln biosynthesis via transamidation"/>
    <property type="evidence" value="ECO:0007669"/>
    <property type="project" value="TreeGrafter"/>
</dbReference>
<dbReference type="GO" id="GO:0005524">
    <property type="term" value="F:ATP binding"/>
    <property type="evidence" value="ECO:0007669"/>
    <property type="project" value="UniProtKB-KW"/>
</dbReference>
<dbReference type="InterPro" id="IPR036113">
    <property type="entry name" value="Asp/Glu-ADT_sf_sub_c"/>
</dbReference>
<dbReference type="Pfam" id="PF02686">
    <property type="entry name" value="GatC"/>
    <property type="match status" value="1"/>
</dbReference>
<dbReference type="PANTHER" id="PTHR15004">
    <property type="entry name" value="GLUTAMYL-TRNA(GLN) AMIDOTRANSFERASE SUBUNIT C, MITOCHONDRIAL"/>
    <property type="match status" value="1"/>
</dbReference>
<gene>
    <name evidence="1 2" type="primary">gatC</name>
    <name evidence="2" type="ORF">MCNOR_1285</name>
</gene>
<dbReference type="PANTHER" id="PTHR15004:SF0">
    <property type="entry name" value="GLUTAMYL-TRNA(GLN) AMIDOTRANSFERASE SUBUNIT C, MITOCHONDRIAL"/>
    <property type="match status" value="1"/>
</dbReference>
<proteinExistence type="inferred from homology"/>
<dbReference type="InterPro" id="IPR003837">
    <property type="entry name" value="GatC"/>
</dbReference>
<name>A0AA35UZ35_METCP</name>
<dbReference type="NCBIfam" id="TIGR00135">
    <property type="entry name" value="gatC"/>
    <property type="match status" value="1"/>
</dbReference>
<comment type="catalytic activity">
    <reaction evidence="1">
        <text>L-aspartyl-tRNA(Asn) + L-glutamine + ATP + H2O = L-asparaginyl-tRNA(Asn) + L-glutamate + ADP + phosphate + 2 H(+)</text>
        <dbReference type="Rhea" id="RHEA:14513"/>
        <dbReference type="Rhea" id="RHEA-COMP:9674"/>
        <dbReference type="Rhea" id="RHEA-COMP:9677"/>
        <dbReference type="ChEBI" id="CHEBI:15377"/>
        <dbReference type="ChEBI" id="CHEBI:15378"/>
        <dbReference type="ChEBI" id="CHEBI:29985"/>
        <dbReference type="ChEBI" id="CHEBI:30616"/>
        <dbReference type="ChEBI" id="CHEBI:43474"/>
        <dbReference type="ChEBI" id="CHEBI:58359"/>
        <dbReference type="ChEBI" id="CHEBI:78515"/>
        <dbReference type="ChEBI" id="CHEBI:78516"/>
        <dbReference type="ChEBI" id="CHEBI:456216"/>
    </reaction>
</comment>
<evidence type="ECO:0000256" key="1">
    <source>
        <dbReference type="HAMAP-Rule" id="MF_00122"/>
    </source>
</evidence>
<dbReference type="EMBL" id="OX458332">
    <property type="protein sequence ID" value="CAI8785436.1"/>
    <property type="molecule type" value="Genomic_DNA"/>
</dbReference>
<accession>A0AA35UZ35</accession>
<comment type="subunit">
    <text evidence="1">Heterotrimer of A, B and C subunits.</text>
</comment>
<comment type="similarity">
    <text evidence="1">Belongs to the GatC family.</text>
</comment>
<keyword evidence="1" id="KW-0067">ATP-binding</keyword>
<dbReference type="Gene3D" id="1.10.20.60">
    <property type="entry name" value="Glu-tRNAGln amidotransferase C subunit, N-terminal domain"/>
    <property type="match status" value="1"/>
</dbReference>